<evidence type="ECO:0000313" key="2">
    <source>
        <dbReference type="EMBL" id="QOR61283.1"/>
    </source>
</evidence>
<dbReference type="EMBL" id="CP063164">
    <property type="protein sequence ID" value="QOR61283.1"/>
    <property type="molecule type" value="Genomic_DNA"/>
</dbReference>
<feature type="compositionally biased region" description="Basic and acidic residues" evidence="1">
    <location>
        <begin position="114"/>
        <end position="165"/>
    </location>
</feature>
<gene>
    <name evidence="2" type="ORF">IMZ28_07445</name>
</gene>
<feature type="compositionally biased region" description="Polar residues" evidence="1">
    <location>
        <begin position="175"/>
        <end position="184"/>
    </location>
</feature>
<accession>A0A7M1S1E6</accession>
<dbReference type="Proteomes" id="UP000595074">
    <property type="component" value="Chromosome"/>
</dbReference>
<organism evidence="2 3">
    <name type="scientific">Sulfurovum indicum</name>
    <dbReference type="NCBI Taxonomy" id="2779528"/>
    <lineage>
        <taxon>Bacteria</taxon>
        <taxon>Pseudomonadati</taxon>
        <taxon>Campylobacterota</taxon>
        <taxon>Epsilonproteobacteria</taxon>
        <taxon>Campylobacterales</taxon>
        <taxon>Sulfurovaceae</taxon>
        <taxon>Sulfurovum</taxon>
    </lineage>
</organism>
<protein>
    <submittedName>
        <fullName evidence="2">Uncharacterized protein</fullName>
    </submittedName>
</protein>
<name>A0A7M1S1E6_9BACT</name>
<evidence type="ECO:0000256" key="1">
    <source>
        <dbReference type="SAM" id="MobiDB-lite"/>
    </source>
</evidence>
<evidence type="ECO:0000313" key="3">
    <source>
        <dbReference type="Proteomes" id="UP000595074"/>
    </source>
</evidence>
<reference evidence="2 3" key="1">
    <citation type="submission" date="2020-10" db="EMBL/GenBank/DDBJ databases">
        <title>The genome of sulfurovum sp.</title>
        <authorList>
            <person name="Xie S."/>
            <person name="Shao Z."/>
            <person name="Jiang L."/>
        </authorList>
    </citation>
    <scope>NUCLEOTIDE SEQUENCE [LARGE SCALE GENOMIC DNA]</scope>
    <source>
        <strain evidence="2 3">ST-419</strain>
    </source>
</reference>
<dbReference type="KEGG" id="sinu:IMZ28_07445"/>
<feature type="region of interest" description="Disordered" evidence="1">
    <location>
        <begin position="114"/>
        <end position="184"/>
    </location>
</feature>
<proteinExistence type="predicted"/>
<dbReference type="RefSeq" id="WP_197547956.1">
    <property type="nucleotide sequence ID" value="NZ_CP063164.1"/>
</dbReference>
<dbReference type="AlphaFoldDB" id="A0A7M1S1E6"/>
<keyword evidence="3" id="KW-1185">Reference proteome</keyword>
<sequence length="184" mass="21480">MNTRIGRIAGVFLFIAALAVFISLSDKKEELAATKKTVVQNEITETDSKQKIQTPKPKEKSLKPAMPVLKNDEYAILSDMDKKDDSKEDFLERAEAHKEALARERGSEALERYYEQKEKKEKRLSERQAKREANKVYHEKMKSWREEIKEAKENGDNDRLDELKNHRPIHHQKEVQLTNNDTES</sequence>